<keyword evidence="2" id="KW-1185">Reference proteome</keyword>
<protein>
    <submittedName>
        <fullName evidence="1">Uncharacterized protein</fullName>
    </submittedName>
</protein>
<name>A0A2H3DT86_ARMGA</name>
<accession>A0A2H3DT86</accession>
<dbReference type="Proteomes" id="UP000217790">
    <property type="component" value="Unassembled WGS sequence"/>
</dbReference>
<evidence type="ECO:0000313" key="1">
    <source>
        <dbReference type="EMBL" id="PBK94058.1"/>
    </source>
</evidence>
<proteinExistence type="predicted"/>
<sequence>MDDFVSLVVSRRGLVWVSTRFWATGKDQVLVVKLEGSFGALGLRSLEKQFFGWGLIKLILSLKGSRVYILVVGLCDLEPMLGEENLAEHSASSCLTSSLHGYLVPWQHAKVLNWATDSSTLYGGFQGSLYCEAGASEASSVMSARGIATAVFFCFLFLAASSGAGG</sequence>
<dbReference type="AlphaFoldDB" id="A0A2H3DT86"/>
<reference evidence="2" key="1">
    <citation type="journal article" date="2017" name="Nat. Ecol. Evol.">
        <title>Genome expansion and lineage-specific genetic innovations in the forest pathogenic fungi Armillaria.</title>
        <authorList>
            <person name="Sipos G."/>
            <person name="Prasanna A.N."/>
            <person name="Walter M.C."/>
            <person name="O'Connor E."/>
            <person name="Balint B."/>
            <person name="Krizsan K."/>
            <person name="Kiss B."/>
            <person name="Hess J."/>
            <person name="Varga T."/>
            <person name="Slot J."/>
            <person name="Riley R."/>
            <person name="Boka B."/>
            <person name="Rigling D."/>
            <person name="Barry K."/>
            <person name="Lee J."/>
            <person name="Mihaltcheva S."/>
            <person name="LaButti K."/>
            <person name="Lipzen A."/>
            <person name="Waldron R."/>
            <person name="Moloney N.M."/>
            <person name="Sperisen C."/>
            <person name="Kredics L."/>
            <person name="Vagvoelgyi C."/>
            <person name="Patrignani A."/>
            <person name="Fitzpatrick D."/>
            <person name="Nagy I."/>
            <person name="Doyle S."/>
            <person name="Anderson J.B."/>
            <person name="Grigoriev I.V."/>
            <person name="Gueldener U."/>
            <person name="Muensterkoetter M."/>
            <person name="Nagy L.G."/>
        </authorList>
    </citation>
    <scope>NUCLEOTIDE SEQUENCE [LARGE SCALE GENOMIC DNA]</scope>
    <source>
        <strain evidence="2">Ar21-2</strain>
    </source>
</reference>
<organism evidence="1 2">
    <name type="scientific">Armillaria gallica</name>
    <name type="common">Bulbous honey fungus</name>
    <name type="synonym">Armillaria bulbosa</name>
    <dbReference type="NCBI Taxonomy" id="47427"/>
    <lineage>
        <taxon>Eukaryota</taxon>
        <taxon>Fungi</taxon>
        <taxon>Dikarya</taxon>
        <taxon>Basidiomycota</taxon>
        <taxon>Agaricomycotina</taxon>
        <taxon>Agaricomycetes</taxon>
        <taxon>Agaricomycetidae</taxon>
        <taxon>Agaricales</taxon>
        <taxon>Marasmiineae</taxon>
        <taxon>Physalacriaceae</taxon>
        <taxon>Armillaria</taxon>
    </lineage>
</organism>
<dbReference type="EMBL" id="KZ293655">
    <property type="protein sequence ID" value="PBK94058.1"/>
    <property type="molecule type" value="Genomic_DNA"/>
</dbReference>
<gene>
    <name evidence="1" type="ORF">ARMGADRAFT_1029886</name>
</gene>
<evidence type="ECO:0000313" key="2">
    <source>
        <dbReference type="Proteomes" id="UP000217790"/>
    </source>
</evidence>
<dbReference type="InParanoid" id="A0A2H3DT86"/>